<dbReference type="Proteomes" id="UP001529256">
    <property type="component" value="Unassembled WGS sequence"/>
</dbReference>
<evidence type="ECO:0000259" key="1">
    <source>
        <dbReference type="Pfam" id="PF13635"/>
    </source>
</evidence>
<dbReference type="Pfam" id="PF13635">
    <property type="entry name" value="DUF4143"/>
    <property type="match status" value="1"/>
</dbReference>
<sequence length="427" mass="47164">MKMDKQDQGYLCPHGYRMRLIDGKLRHLLKNHTIVRLVGPHGAGKSWTALAQARSVIAADDEGIRPIIETNPDRALQGGLSPHVIDEWQLIPSLAKSAAQSRDGSFLLVSSVDGRPEEERHLASTPIVRLWPLSLAEAGLSNVSVSLMGLFTHNFYPMSCPMGLPEVAEAICQGGWPRLQGLGADASARLIRVLLQTVMENELPKRGKRIPMAVKVACAHAACDWQATYEDYAAYARDRGEKPFSRNTARDYRQLFLDTYLAYVVEGWRAPIRSTSRVRFKPRMQFVDPSIPAMWLTHTPDTLLQDAPALLSLLRCLVLRDLNVYASVLEMEAAPTVRYYADSDGARADAVITLSDGRWGAINVAIGETQFDEAARGLTRLRSKLRKNPAAGCPDPTFLAVIMGSCTRPRLDKKTGVYAFPIGALTM</sequence>
<evidence type="ECO:0000313" key="3">
    <source>
        <dbReference type="Proteomes" id="UP001529256"/>
    </source>
</evidence>
<organism evidence="2 3">
    <name type="scientific">Thermophilibacter provencensis</name>
    <dbReference type="NCBI Taxonomy" id="1852386"/>
    <lineage>
        <taxon>Bacteria</taxon>
        <taxon>Bacillati</taxon>
        <taxon>Actinomycetota</taxon>
        <taxon>Coriobacteriia</taxon>
        <taxon>Coriobacteriales</taxon>
        <taxon>Atopobiaceae</taxon>
        <taxon>Thermophilibacter</taxon>
    </lineage>
</organism>
<proteinExistence type="predicted"/>
<gene>
    <name evidence="2" type="ORF">QUW25_04115</name>
</gene>
<dbReference type="PANTHER" id="PTHR43566">
    <property type="entry name" value="CONSERVED PROTEIN"/>
    <property type="match status" value="1"/>
</dbReference>
<name>A0ABT7V2M2_9ACTN</name>
<accession>A0ABT7V2M2</accession>
<dbReference type="PANTHER" id="PTHR43566:SF2">
    <property type="entry name" value="DUF4143 DOMAIN-CONTAINING PROTEIN"/>
    <property type="match status" value="1"/>
</dbReference>
<protein>
    <submittedName>
        <fullName evidence="2">DUF4143 domain-containing protein</fullName>
    </submittedName>
</protein>
<dbReference type="RefSeq" id="WP_289510951.1">
    <property type="nucleotide sequence ID" value="NZ_JAUDEA010000004.1"/>
</dbReference>
<comment type="caution">
    <text evidence="2">The sequence shown here is derived from an EMBL/GenBank/DDBJ whole genome shotgun (WGS) entry which is preliminary data.</text>
</comment>
<dbReference type="InterPro" id="IPR025420">
    <property type="entry name" value="DUF4143"/>
</dbReference>
<reference evidence="2" key="2">
    <citation type="submission" date="2023-06" db="EMBL/GenBank/DDBJ databases">
        <authorList>
            <person name="Zeman M."/>
            <person name="Kubasova T."/>
            <person name="Jahodarova E."/>
            <person name="Nykrynova M."/>
            <person name="Rychlik I."/>
        </authorList>
    </citation>
    <scope>NUCLEOTIDE SEQUENCE</scope>
    <source>
        <strain evidence="2">153_Feed</strain>
    </source>
</reference>
<feature type="domain" description="DUF4143" evidence="1">
    <location>
        <begin position="236"/>
        <end position="364"/>
    </location>
</feature>
<keyword evidence="3" id="KW-1185">Reference proteome</keyword>
<evidence type="ECO:0000313" key="2">
    <source>
        <dbReference type="EMBL" id="MDM8270858.1"/>
    </source>
</evidence>
<dbReference type="EMBL" id="JAUDEA010000004">
    <property type="protein sequence ID" value="MDM8270858.1"/>
    <property type="molecule type" value="Genomic_DNA"/>
</dbReference>
<reference evidence="2" key="1">
    <citation type="submission" date="2023-06" db="EMBL/GenBank/DDBJ databases">
        <title>Identification and characterization of horizontal gene transfer across gut microbiota members of farm animals based on homology search.</title>
        <authorList>
            <person name="Schwarzerova J."/>
            <person name="Nykrynova M."/>
            <person name="Jureckova K."/>
            <person name="Cejkova D."/>
            <person name="Rychlik I."/>
        </authorList>
    </citation>
    <scope>NUCLEOTIDE SEQUENCE</scope>
    <source>
        <strain evidence="2">153_Feed</strain>
    </source>
</reference>